<accession>A0ABY7BLB2</accession>
<evidence type="ECO:0000256" key="1">
    <source>
        <dbReference type="SAM" id="Phobius"/>
    </source>
</evidence>
<organism evidence="2 3">
    <name type="scientific">Caldicellulosiruptor morganii</name>
    <dbReference type="NCBI Taxonomy" id="1387555"/>
    <lineage>
        <taxon>Bacteria</taxon>
        <taxon>Bacillati</taxon>
        <taxon>Bacillota</taxon>
        <taxon>Bacillota incertae sedis</taxon>
        <taxon>Caldicellulosiruptorales</taxon>
        <taxon>Caldicellulosiruptoraceae</taxon>
        <taxon>Caldicellulosiruptor</taxon>
    </lineage>
</organism>
<keyword evidence="3" id="KW-1185">Reference proteome</keyword>
<feature type="transmembrane region" description="Helical" evidence="1">
    <location>
        <begin position="232"/>
        <end position="261"/>
    </location>
</feature>
<dbReference type="Proteomes" id="UP001164909">
    <property type="component" value="Chromosome"/>
</dbReference>
<keyword evidence="1" id="KW-0472">Membrane</keyword>
<feature type="transmembrane region" description="Helical" evidence="1">
    <location>
        <begin position="273"/>
        <end position="293"/>
    </location>
</feature>
<feature type="transmembrane region" description="Helical" evidence="1">
    <location>
        <begin position="74"/>
        <end position="93"/>
    </location>
</feature>
<dbReference type="RefSeq" id="WP_045168832.1">
    <property type="nucleotide sequence ID" value="NZ_CP113865.1"/>
</dbReference>
<feature type="transmembrane region" description="Helical" evidence="1">
    <location>
        <begin position="113"/>
        <end position="134"/>
    </location>
</feature>
<feature type="transmembrane region" description="Helical" evidence="1">
    <location>
        <begin position="318"/>
        <end position="342"/>
    </location>
</feature>
<proteinExistence type="predicted"/>
<keyword evidence="1" id="KW-0812">Transmembrane</keyword>
<feature type="transmembrane region" description="Helical" evidence="1">
    <location>
        <begin position="405"/>
        <end position="423"/>
    </location>
</feature>
<feature type="transmembrane region" description="Helical" evidence="1">
    <location>
        <begin position="348"/>
        <end position="364"/>
    </location>
</feature>
<gene>
    <name evidence="2" type="ORF">OTK00_002153</name>
</gene>
<feature type="transmembrane region" description="Helical" evidence="1">
    <location>
        <begin position="456"/>
        <end position="474"/>
    </location>
</feature>
<dbReference type="Pfam" id="PF14296">
    <property type="entry name" value="O-ag_pol_Wzy"/>
    <property type="match status" value="1"/>
</dbReference>
<evidence type="ECO:0000313" key="2">
    <source>
        <dbReference type="EMBL" id="WAM33633.1"/>
    </source>
</evidence>
<protein>
    <submittedName>
        <fullName evidence="2">O-antigen polysaccharide polymerase Wzy family protein</fullName>
    </submittedName>
</protein>
<feature type="transmembrane region" description="Helical" evidence="1">
    <location>
        <begin position="12"/>
        <end position="31"/>
    </location>
</feature>
<sequence>MKYDTKRVKNNKLLVLMIIHIILFVFVSFILTNLDLQGNSLLFTYFISIIVFIWCFLTAYIFEKKLGSPYVMYLIMYFICLFGQLTLRVVFHYDNPRILEMIDYYSSSIIIKATILSLYCLMGMHLGVLVYYLFGFSRNFAQKRNNVYDNDIYNILRYMGWLLVIISIKSSLSLFYNNFILASIRGYIGVYSNVRYGLESVDEKIAQYFFIGLITLMIAYKEQISISKTIFIFGMIFYGLQIFWGARGFLLLQVITLIWVWHNFIKPISKRVFLFGIILFYPISSILVLIRLVREFPLTEWVSNISFFFIEAVKENPILSIITELGTAIGPTAAAICLIPYILPYGKGISYLYSIFMIVPNFNVNSPNQAMLKANVPMIISDIVGVRFGGSIIEEAFYNFGWLSWMFFIGIGFLIAFFSSYIYKIKNPFVSVLLYSFIPNLLWTVRNAYYPIPREILYNIIFPLIAYYIIKKFYQDKLSYRYNIKVQKKVKTCQ</sequence>
<evidence type="ECO:0000313" key="3">
    <source>
        <dbReference type="Proteomes" id="UP001164909"/>
    </source>
</evidence>
<feature type="transmembrane region" description="Helical" evidence="1">
    <location>
        <begin position="43"/>
        <end position="62"/>
    </location>
</feature>
<reference evidence="2" key="1">
    <citation type="submission" date="2022-12" db="EMBL/GenBank/DDBJ databases">
        <authorList>
            <person name="Bing R.G."/>
            <person name="Willard D.J."/>
            <person name="Manesh M.J.H."/>
            <person name="Laemthong T."/>
            <person name="Crosby J.R."/>
            <person name="Kelly R.M."/>
        </authorList>
    </citation>
    <scope>NUCLEOTIDE SEQUENCE</scope>
    <source>
        <strain evidence="2">DSM 8990</strain>
    </source>
</reference>
<name>A0ABY7BLB2_9FIRM</name>
<keyword evidence="1" id="KW-1133">Transmembrane helix</keyword>
<dbReference type="EMBL" id="CP113865">
    <property type="protein sequence ID" value="WAM33633.1"/>
    <property type="molecule type" value="Genomic_DNA"/>
</dbReference>
<feature type="transmembrane region" description="Helical" evidence="1">
    <location>
        <begin position="430"/>
        <end position="450"/>
    </location>
</feature>
<feature type="transmembrane region" description="Helical" evidence="1">
    <location>
        <begin position="155"/>
        <end position="176"/>
    </location>
</feature>
<dbReference type="InterPro" id="IPR029468">
    <property type="entry name" value="O-ag_pol_Wzy"/>
</dbReference>